<dbReference type="Proteomes" id="UP000054560">
    <property type="component" value="Unassembled WGS sequence"/>
</dbReference>
<dbReference type="AlphaFoldDB" id="A0A0L0FY86"/>
<name>A0A0L0FY86_9EUKA</name>
<evidence type="ECO:0000256" key="1">
    <source>
        <dbReference type="ARBA" id="ARBA00038048"/>
    </source>
</evidence>
<dbReference type="EMBL" id="KQ242024">
    <property type="protein sequence ID" value="KNC81526.1"/>
    <property type="molecule type" value="Genomic_DNA"/>
</dbReference>
<dbReference type="GeneID" id="25906657"/>
<protein>
    <recommendedName>
        <fullName evidence="2">Saccharopine dehydrogenase NADP binding domain-containing protein</fullName>
    </recommendedName>
</protein>
<dbReference type="InterPro" id="IPR005097">
    <property type="entry name" value="Sacchrp_dh_NADP-bd"/>
</dbReference>
<keyword evidence="4" id="KW-1185">Reference proteome</keyword>
<dbReference type="InterPro" id="IPR051276">
    <property type="entry name" value="Saccharopine_DH-like_oxidrdct"/>
</dbReference>
<dbReference type="eggNOG" id="KOG2733">
    <property type="taxonomic scope" value="Eukaryota"/>
</dbReference>
<dbReference type="GO" id="GO:0005739">
    <property type="term" value="C:mitochondrion"/>
    <property type="evidence" value="ECO:0007669"/>
    <property type="project" value="TreeGrafter"/>
</dbReference>
<dbReference type="GO" id="GO:0005886">
    <property type="term" value="C:plasma membrane"/>
    <property type="evidence" value="ECO:0007669"/>
    <property type="project" value="TreeGrafter"/>
</dbReference>
<dbReference type="STRING" id="667725.A0A0L0FY86"/>
<evidence type="ECO:0000313" key="4">
    <source>
        <dbReference type="Proteomes" id="UP000054560"/>
    </source>
</evidence>
<dbReference type="FunFam" id="3.40.50.720:FF:000178">
    <property type="entry name" value="Saccharopine dehydrogenase-like oxidoreductase"/>
    <property type="match status" value="1"/>
</dbReference>
<reference evidence="3 4" key="1">
    <citation type="submission" date="2011-02" db="EMBL/GenBank/DDBJ databases">
        <title>The Genome Sequence of Sphaeroforma arctica JP610.</title>
        <authorList>
            <consortium name="The Broad Institute Genome Sequencing Platform"/>
            <person name="Russ C."/>
            <person name="Cuomo C."/>
            <person name="Young S.K."/>
            <person name="Zeng Q."/>
            <person name="Gargeya S."/>
            <person name="Alvarado L."/>
            <person name="Berlin A."/>
            <person name="Chapman S.B."/>
            <person name="Chen Z."/>
            <person name="Freedman E."/>
            <person name="Gellesch M."/>
            <person name="Goldberg J."/>
            <person name="Griggs A."/>
            <person name="Gujja S."/>
            <person name="Heilman E."/>
            <person name="Heiman D."/>
            <person name="Howarth C."/>
            <person name="Mehta T."/>
            <person name="Neiman D."/>
            <person name="Pearson M."/>
            <person name="Roberts A."/>
            <person name="Saif S."/>
            <person name="Shea T."/>
            <person name="Shenoy N."/>
            <person name="Sisk P."/>
            <person name="Stolte C."/>
            <person name="Sykes S."/>
            <person name="White J."/>
            <person name="Yandava C."/>
            <person name="Burger G."/>
            <person name="Gray M.W."/>
            <person name="Holland P.W.H."/>
            <person name="King N."/>
            <person name="Lang F.B.F."/>
            <person name="Roger A.J."/>
            <person name="Ruiz-Trillo I."/>
            <person name="Haas B."/>
            <person name="Nusbaum C."/>
            <person name="Birren B."/>
        </authorList>
    </citation>
    <scope>NUCLEOTIDE SEQUENCE [LARGE SCALE GENOMIC DNA]</scope>
    <source>
        <strain evidence="3 4">JP610</strain>
    </source>
</reference>
<evidence type="ECO:0000313" key="3">
    <source>
        <dbReference type="EMBL" id="KNC81526.1"/>
    </source>
</evidence>
<dbReference type="Gene3D" id="3.40.50.720">
    <property type="entry name" value="NAD(P)-binding Rossmann-like Domain"/>
    <property type="match status" value="1"/>
</dbReference>
<dbReference type="SUPFAM" id="SSF51735">
    <property type="entry name" value="NAD(P)-binding Rossmann-fold domains"/>
    <property type="match status" value="1"/>
</dbReference>
<dbReference type="GO" id="GO:0005811">
    <property type="term" value="C:lipid droplet"/>
    <property type="evidence" value="ECO:0007669"/>
    <property type="project" value="TreeGrafter"/>
</dbReference>
<proteinExistence type="inferred from homology"/>
<organism evidence="3 4">
    <name type="scientific">Sphaeroforma arctica JP610</name>
    <dbReference type="NCBI Taxonomy" id="667725"/>
    <lineage>
        <taxon>Eukaryota</taxon>
        <taxon>Ichthyosporea</taxon>
        <taxon>Ichthyophonida</taxon>
        <taxon>Sphaeroforma</taxon>
    </lineage>
</organism>
<accession>A0A0L0FY86</accession>
<gene>
    <name evidence="3" type="ORF">SARC_06153</name>
</gene>
<dbReference type="RefSeq" id="XP_014155428.1">
    <property type="nucleotide sequence ID" value="XM_014299953.1"/>
</dbReference>
<comment type="similarity">
    <text evidence="1">Belongs to the saccharopine dehydrogenase family.</text>
</comment>
<dbReference type="Pfam" id="PF03435">
    <property type="entry name" value="Sacchrp_dh_NADP"/>
    <property type="match status" value="1"/>
</dbReference>
<evidence type="ECO:0000259" key="2">
    <source>
        <dbReference type="Pfam" id="PF03435"/>
    </source>
</evidence>
<dbReference type="PANTHER" id="PTHR12286:SF5">
    <property type="entry name" value="SACCHAROPINE DEHYDROGENASE-LIKE OXIDOREDUCTASE"/>
    <property type="match status" value="1"/>
</dbReference>
<dbReference type="PANTHER" id="PTHR12286">
    <property type="entry name" value="SACCHAROPINE DEHYDROGENASE-LIKE OXIDOREDUCTASE"/>
    <property type="match status" value="1"/>
</dbReference>
<feature type="domain" description="Saccharopine dehydrogenase NADP binding" evidence="2">
    <location>
        <begin position="8"/>
        <end position="139"/>
    </location>
</feature>
<dbReference type="OrthoDB" id="10268090at2759"/>
<dbReference type="InterPro" id="IPR036291">
    <property type="entry name" value="NAD(P)-bd_dom_sf"/>
</dbReference>
<sequence>MARQHDYVVFGCTGFTGEFVLEEMLRLNPKGKIAAAGRSHAKVEATVKRVVGRVEGCQIADVAIVVADVKDTQSMTNMAKSTQLILNCVGPFRFFGEPVVKCCAENGTHYVDITGEPEFMERMYLKYNDVAKSNGSLIVNACGFDSIPADLGCEFAVQQFKDRQLVSKVESFLFMHAEKGGSAHYTTYECAIHGFANQGELKQTRQQIKAMDEQNGRGGAISTIGPRPKPGDLIPWNKAMDAYTLPFPGSDASVVRRTQLYMDKVAGLHPVNFGASFCVKSTLYLFITSIVGMVFTFLAKYEFGRKLLLDNPKLFSFGVFSHEGPTIEQIHASSFEMRMIVSAYDSHAAMKDHKTKAPTIKKMIRVIGPEPGYIATSSFIVCSALSLVEDGKERAKRGNGLDIQGGVYTPAVALFHEKFIQRLAKRNIKFETMAI</sequence>
<dbReference type="GO" id="GO:0009247">
    <property type="term" value="P:glycolipid biosynthetic process"/>
    <property type="evidence" value="ECO:0007669"/>
    <property type="project" value="TreeGrafter"/>
</dbReference>